<dbReference type="Proteomes" id="UP000262939">
    <property type="component" value="Unassembled WGS sequence"/>
</dbReference>
<organism evidence="1 2">
    <name type="scientific">Peribacillus glennii</name>
    <dbReference type="NCBI Taxonomy" id="2303991"/>
    <lineage>
        <taxon>Bacteria</taxon>
        <taxon>Bacillati</taxon>
        <taxon>Bacillota</taxon>
        <taxon>Bacilli</taxon>
        <taxon>Bacillales</taxon>
        <taxon>Bacillaceae</taxon>
        <taxon>Peribacillus</taxon>
    </lineage>
</organism>
<dbReference type="EMBL" id="QVTD01000021">
    <property type="protein sequence ID" value="RFU60860.1"/>
    <property type="molecule type" value="Genomic_DNA"/>
</dbReference>
<comment type="caution">
    <text evidence="1">The sequence shown here is derived from an EMBL/GenBank/DDBJ whole genome shotgun (WGS) entry which is preliminary data.</text>
</comment>
<sequence length="86" mass="10127">MVFQWFKWSVLLRTSWNSLYVKKSYINRSNAHRVFCIIFSKDLFKGEKRFSLIIEFEKGCFVGMSLSSNPQPFRDIISCIGGFFVV</sequence>
<keyword evidence="2" id="KW-1185">Reference proteome</keyword>
<evidence type="ECO:0000313" key="2">
    <source>
        <dbReference type="Proteomes" id="UP000262939"/>
    </source>
</evidence>
<reference evidence="1 2" key="1">
    <citation type="submission" date="2018-08" db="EMBL/GenBank/DDBJ databases">
        <title>Bacillus chawlae sp. nov., Bacillus glennii sp. nov., and Bacillus saganii sp. nov. Isolated from the Vehicle Assembly Building at Kennedy Space Center where the Viking Spacecraft were Assembled.</title>
        <authorList>
            <person name="Seuylemezian A."/>
            <person name="Vaishampayan P."/>
        </authorList>
    </citation>
    <scope>NUCLEOTIDE SEQUENCE [LARGE SCALE GENOMIC DNA]</scope>
    <source>
        <strain evidence="1 2">V44-8</strain>
    </source>
</reference>
<name>A0A372L6W6_9BACI</name>
<evidence type="ECO:0000313" key="1">
    <source>
        <dbReference type="EMBL" id="RFU60860.1"/>
    </source>
</evidence>
<proteinExistence type="predicted"/>
<dbReference type="AlphaFoldDB" id="A0A372L6W6"/>
<protein>
    <submittedName>
        <fullName evidence="1">Uncharacterized protein</fullName>
    </submittedName>
</protein>
<accession>A0A372L6W6</accession>
<gene>
    <name evidence="1" type="ORF">D0466_19970</name>
</gene>